<keyword evidence="1" id="KW-0732">Signal</keyword>
<dbReference type="RefSeq" id="WP_042238605.1">
    <property type="nucleotide sequence ID" value="NZ_LCUA01000003.1"/>
</dbReference>
<dbReference type="PATRIC" id="fig|29423.5.peg.1951"/>
<organism evidence="2 3">
    <name type="scientific">Legionella oakridgensis</name>
    <dbReference type="NCBI Taxonomy" id="29423"/>
    <lineage>
        <taxon>Bacteria</taxon>
        <taxon>Pseudomonadati</taxon>
        <taxon>Pseudomonadota</taxon>
        <taxon>Gammaproteobacteria</taxon>
        <taxon>Legionellales</taxon>
        <taxon>Legionellaceae</taxon>
        <taxon>Legionella</taxon>
    </lineage>
</organism>
<dbReference type="EMBL" id="LNYP01000029">
    <property type="protein sequence ID" value="KTD38185.1"/>
    <property type="molecule type" value="Genomic_DNA"/>
</dbReference>
<feature type="signal peptide" evidence="1">
    <location>
        <begin position="1"/>
        <end position="23"/>
    </location>
</feature>
<proteinExistence type="predicted"/>
<evidence type="ECO:0000313" key="3">
    <source>
        <dbReference type="Proteomes" id="UP000054858"/>
    </source>
</evidence>
<evidence type="ECO:0000313" key="2">
    <source>
        <dbReference type="EMBL" id="KTD38185.1"/>
    </source>
</evidence>
<comment type="caution">
    <text evidence="2">The sequence shown here is derived from an EMBL/GenBank/DDBJ whole genome shotgun (WGS) entry which is preliminary data.</text>
</comment>
<dbReference type="Proteomes" id="UP000054858">
    <property type="component" value="Unassembled WGS sequence"/>
</dbReference>
<name>A0A0W0X0X0_9GAMM</name>
<reference evidence="2 3" key="1">
    <citation type="submission" date="2015-11" db="EMBL/GenBank/DDBJ databases">
        <title>Genomic analysis of 38 Legionella species identifies large and diverse effector repertoires.</title>
        <authorList>
            <person name="Burstein D."/>
            <person name="Amaro F."/>
            <person name="Zusman T."/>
            <person name="Lifshitz Z."/>
            <person name="Cohen O."/>
            <person name="Gilbert J.A."/>
            <person name="Pupko T."/>
            <person name="Shuman H.A."/>
            <person name="Segal G."/>
        </authorList>
    </citation>
    <scope>NUCLEOTIDE SEQUENCE [LARGE SCALE GENOMIC DNA]</scope>
    <source>
        <strain evidence="2 3">Oak Ridge-10</strain>
    </source>
</reference>
<feature type="chain" id="PRO_5006916020" evidence="1">
    <location>
        <begin position="24"/>
        <end position="240"/>
    </location>
</feature>
<dbReference type="AlphaFoldDB" id="A0A0W0X0X0"/>
<sequence length="240" mass="25140">MAKKTRSLTSLALFVLTSAGVGIIDPTHTVIAAANAAVSQPSFSLSQFNTDLSNGNVTDAANQLQAATTAQLGSISINPQDTTAMTTMTNAIEQSWWTSGTSQFTSIVQGLSPTVSAATFNYAITNYSNQNDFEATAQNMMQNFSQGQWASLDPATLSSQNFASTFNTVYANESTAQFNTMISGLNSNPANAGAVLTGLAQYDSGYTSVITSGLSATTFSDPKFTQSINSLTAQINSNNP</sequence>
<evidence type="ECO:0000256" key="1">
    <source>
        <dbReference type="SAM" id="SignalP"/>
    </source>
</evidence>
<gene>
    <name evidence="2" type="ORF">Loak_1861</name>
</gene>
<accession>A0A0W0X0X0</accession>
<protein>
    <submittedName>
        <fullName evidence="2">Uncharacterized protein</fullName>
    </submittedName>
</protein>